<dbReference type="GO" id="GO:0008270">
    <property type="term" value="F:zinc ion binding"/>
    <property type="evidence" value="ECO:0007669"/>
    <property type="project" value="InterPro"/>
</dbReference>
<organism evidence="5 6">
    <name type="scientific">Symbiochloris irregularis</name>
    <dbReference type="NCBI Taxonomy" id="706552"/>
    <lineage>
        <taxon>Eukaryota</taxon>
        <taxon>Viridiplantae</taxon>
        <taxon>Chlorophyta</taxon>
        <taxon>core chlorophytes</taxon>
        <taxon>Trebouxiophyceae</taxon>
        <taxon>Trebouxiales</taxon>
        <taxon>Trebouxiaceae</taxon>
        <taxon>Symbiochloris</taxon>
    </lineage>
</organism>
<dbReference type="GO" id="GO:0005634">
    <property type="term" value="C:nucleus"/>
    <property type="evidence" value="ECO:0007669"/>
    <property type="project" value="UniProtKB-SubCell"/>
</dbReference>
<feature type="domain" description="C3HC-type" evidence="4">
    <location>
        <begin position="48"/>
        <end position="181"/>
    </location>
</feature>
<evidence type="ECO:0000256" key="2">
    <source>
        <dbReference type="ARBA" id="ARBA00023242"/>
    </source>
</evidence>
<sequence length="478" mass="51614">MTDFDRLRKALDGLIYTKADAAGALLPSQGLFASPTNDKASTGPKYRPWDRSDLFQRLRSFKSFTWACKADCISPLECARRGWTNSKVDQLKCEFCQATMLFTLGLTGHSSLQGRSLTQTEVLEESKKFAEKLSSGHESTCPWNNTACDQDLVVFPAVLPDTVQAEYDQRLSALQQLSALPPLTEAATKAMCEQRRTRLAALFQRGAAEAQPVQNGQDGLEPHQASAESAITLDLLCSGLAGAHTLSITQRMQVLALCGWSLEREPTLTGLARSASRAGRVIELTSTNIAGGSMDLFGQGAAAGASSMPAAPFGRASAGPAVFGLQAMASQASQPFSRPTSAPLQAPAPASNKRKRDDPRAASAEADGVQEPAAKKSSSEAAPVVPEGRKDVRKDLLEKYGVKELNALDPLTLHRLFCPWRREGPEPERRCGWRWCLDNLIPCPGAEEPPPSSFDSREGADHPAQRLRALLGRTLREA</sequence>
<dbReference type="AlphaFoldDB" id="A0AAW1PEB3"/>
<name>A0AAW1PEB3_9CHLO</name>
<feature type="compositionally biased region" description="Polar residues" evidence="3">
    <location>
        <begin position="332"/>
        <end position="343"/>
    </location>
</feature>
<keyword evidence="6" id="KW-1185">Reference proteome</keyword>
<accession>A0AAW1PEB3</accession>
<reference evidence="5 6" key="1">
    <citation type="journal article" date="2024" name="Nat. Commun.">
        <title>Phylogenomics reveals the evolutionary origins of lichenization in chlorophyte algae.</title>
        <authorList>
            <person name="Puginier C."/>
            <person name="Libourel C."/>
            <person name="Otte J."/>
            <person name="Skaloud P."/>
            <person name="Haon M."/>
            <person name="Grisel S."/>
            <person name="Petersen M."/>
            <person name="Berrin J.G."/>
            <person name="Delaux P.M."/>
            <person name="Dal Grande F."/>
            <person name="Keller J."/>
        </authorList>
    </citation>
    <scope>NUCLEOTIDE SEQUENCE [LARGE SCALE GENOMIC DNA]</scope>
    <source>
        <strain evidence="5 6">SAG 2036</strain>
    </source>
</reference>
<dbReference type="Proteomes" id="UP001465755">
    <property type="component" value="Unassembled WGS sequence"/>
</dbReference>
<dbReference type="PANTHER" id="PTHR15835">
    <property type="entry name" value="NUCLEAR-INTERACTING PARTNER OF ALK"/>
    <property type="match status" value="1"/>
</dbReference>
<proteinExistence type="predicted"/>
<evidence type="ECO:0000256" key="1">
    <source>
        <dbReference type="ARBA" id="ARBA00004123"/>
    </source>
</evidence>
<comment type="caution">
    <text evidence="5">The sequence shown here is derived from an EMBL/GenBank/DDBJ whole genome shotgun (WGS) entry which is preliminary data.</text>
</comment>
<dbReference type="PANTHER" id="PTHR15835:SF6">
    <property type="entry name" value="ZINC FINGER C3HC-TYPE PROTEIN 1"/>
    <property type="match status" value="1"/>
</dbReference>
<comment type="subcellular location">
    <subcellularLocation>
        <location evidence="1">Nucleus</location>
    </subcellularLocation>
</comment>
<evidence type="ECO:0000256" key="3">
    <source>
        <dbReference type="SAM" id="MobiDB-lite"/>
    </source>
</evidence>
<gene>
    <name evidence="5" type="ORF">WJX73_008714</name>
</gene>
<dbReference type="InterPro" id="IPR012935">
    <property type="entry name" value="NuBaID_N"/>
</dbReference>
<evidence type="ECO:0000313" key="6">
    <source>
        <dbReference type="Proteomes" id="UP001465755"/>
    </source>
</evidence>
<evidence type="ECO:0000259" key="4">
    <source>
        <dbReference type="Pfam" id="PF07967"/>
    </source>
</evidence>
<evidence type="ECO:0000313" key="5">
    <source>
        <dbReference type="EMBL" id="KAK9806690.1"/>
    </source>
</evidence>
<keyword evidence="2" id="KW-0539">Nucleus</keyword>
<feature type="region of interest" description="Disordered" evidence="3">
    <location>
        <begin position="332"/>
        <end position="387"/>
    </location>
</feature>
<protein>
    <recommendedName>
        <fullName evidence="4">C3HC-type domain-containing protein</fullName>
    </recommendedName>
</protein>
<dbReference type="EMBL" id="JALJOQ010000035">
    <property type="protein sequence ID" value="KAK9806690.1"/>
    <property type="molecule type" value="Genomic_DNA"/>
</dbReference>
<dbReference type="Pfam" id="PF07967">
    <property type="entry name" value="zf-C3HC"/>
    <property type="match status" value="1"/>
</dbReference>